<evidence type="ECO:0000256" key="4">
    <source>
        <dbReference type="ARBA" id="ARBA00022692"/>
    </source>
</evidence>
<evidence type="ECO:0000256" key="5">
    <source>
        <dbReference type="ARBA" id="ARBA00022725"/>
    </source>
</evidence>
<feature type="transmembrane region" description="Helical" evidence="10">
    <location>
        <begin position="135"/>
        <end position="158"/>
    </location>
</feature>
<dbReference type="GeneID" id="107045218"/>
<keyword evidence="2" id="KW-1003">Cell membrane</keyword>
<dbReference type="Pfam" id="PF02949">
    <property type="entry name" value="7tm_6"/>
    <property type="match status" value="1"/>
</dbReference>
<dbReference type="EMBL" id="ML159202">
    <property type="protein sequence ID" value="THK33214.1"/>
    <property type="molecule type" value="Genomic_DNA"/>
</dbReference>
<proteinExistence type="inferred from homology"/>
<keyword evidence="9 10" id="KW-0807">Transducer</keyword>
<keyword evidence="8 10" id="KW-0675">Receptor</keyword>
<protein>
    <recommendedName>
        <fullName evidence="10">Odorant receptor</fullName>
    </recommendedName>
</protein>
<reference evidence="11" key="1">
    <citation type="submission" date="2019-02" db="EMBL/GenBank/DDBJ databases">
        <title>Genome of the parasitoid wasp Diachasma alloeum, an emerging model for ecological speciation and transitions to asexual reproduction.</title>
        <authorList>
            <person name="Robertson H.M."/>
            <person name="Walden K.K."/>
            <person name="Tvedte E.S."/>
            <person name="Hood G.R."/>
            <person name="Feder J.L."/>
            <person name="Forbes A.A."/>
            <person name="Logsdon J.M."/>
            <person name="Mcelroy K.E."/>
        </authorList>
    </citation>
    <scope>NUCLEOTIDE SEQUENCE [LARGE SCALE GENOMIC DNA]</scope>
    <source>
        <strain evidence="11">Michigan</strain>
    </source>
</reference>
<dbReference type="GO" id="GO:0004984">
    <property type="term" value="F:olfactory receptor activity"/>
    <property type="evidence" value="ECO:0007669"/>
    <property type="project" value="InterPro"/>
</dbReference>
<dbReference type="GO" id="GO:0005549">
    <property type="term" value="F:odorant binding"/>
    <property type="evidence" value="ECO:0007669"/>
    <property type="project" value="InterPro"/>
</dbReference>
<comment type="similarity">
    <text evidence="10">Belongs to the insect chemoreceptor superfamily. Heteromeric odorant receptor channel (TC 1.A.69) family.</text>
</comment>
<dbReference type="GO" id="GO:0007165">
    <property type="term" value="P:signal transduction"/>
    <property type="evidence" value="ECO:0007669"/>
    <property type="project" value="UniProtKB-KW"/>
</dbReference>
<comment type="caution">
    <text evidence="10">Lacks conserved residue(s) required for the propagation of feature annotation.</text>
</comment>
<name>A0A4E0RQV7_9HYME</name>
<keyword evidence="6 10" id="KW-1133">Transmembrane helix</keyword>
<sequence length="401" mass="46522">MLKSIYLSVMEADPLFLHISVFKACGIWPPAEWTSLWKRMLYKSYSFLIVGIICSNCVLQSVDAFTSMGRINDLVETLYILAAGCNLSYKAFNVVIKRQDIIKLLALPRSNQCHVLSCEEEAFRRKYHLRVRNSTILLCTVLEFTIVNMIISSIFGNIPERTLPIKIWLPSNFTEGYRYWMIYCSQLIAFTYAGTFHVFYDTFIIGVMITLCGHLQILQYRNSKMAAPDIQFQNYNFGVSYGPTKSAIERKLIIKSMEHYELLLQFAKSFNEIIFYVIFVQYSISCFIVCLSVYRLVNMSFSDPAYVFTIFYCGTVIIQTFSYCWFGNEVILESANVSESLYNSEWYSFDLATLRDFSIMLHRVQNHIEFSCTRLFVLSIDSFKNIMKLTYSGLNLLMQSS</sequence>
<evidence type="ECO:0000256" key="10">
    <source>
        <dbReference type="RuleBase" id="RU351113"/>
    </source>
</evidence>
<feature type="transmembrane region" description="Helical" evidence="10">
    <location>
        <begin position="273"/>
        <end position="294"/>
    </location>
</feature>
<keyword evidence="5 10" id="KW-0552">Olfaction</keyword>
<evidence type="ECO:0000256" key="1">
    <source>
        <dbReference type="ARBA" id="ARBA00004651"/>
    </source>
</evidence>
<evidence type="ECO:0000313" key="11">
    <source>
        <dbReference type="EMBL" id="THK33214.1"/>
    </source>
</evidence>
<feature type="transmembrane region" description="Helical" evidence="10">
    <location>
        <begin position="306"/>
        <end position="326"/>
    </location>
</feature>
<evidence type="ECO:0000256" key="2">
    <source>
        <dbReference type="ARBA" id="ARBA00022475"/>
    </source>
</evidence>
<organism evidence="11 12">
    <name type="scientific">Diachasma alloeum</name>
    <dbReference type="NCBI Taxonomy" id="454923"/>
    <lineage>
        <taxon>Eukaryota</taxon>
        <taxon>Metazoa</taxon>
        <taxon>Ecdysozoa</taxon>
        <taxon>Arthropoda</taxon>
        <taxon>Hexapoda</taxon>
        <taxon>Insecta</taxon>
        <taxon>Pterygota</taxon>
        <taxon>Neoptera</taxon>
        <taxon>Endopterygota</taxon>
        <taxon>Hymenoptera</taxon>
        <taxon>Apocrita</taxon>
        <taxon>Ichneumonoidea</taxon>
        <taxon>Braconidae</taxon>
        <taxon>Opiinae</taxon>
        <taxon>Diachasma</taxon>
    </lineage>
</organism>
<dbReference type="Proteomes" id="UP000297026">
    <property type="component" value="Unassembled WGS sequence"/>
</dbReference>
<dbReference type="PANTHER" id="PTHR21137:SF35">
    <property type="entry name" value="ODORANT RECEPTOR 19A-RELATED"/>
    <property type="match status" value="1"/>
</dbReference>
<dbReference type="OrthoDB" id="6597368at2759"/>
<dbReference type="GO" id="GO:0005886">
    <property type="term" value="C:plasma membrane"/>
    <property type="evidence" value="ECO:0007669"/>
    <property type="project" value="UniProtKB-SubCell"/>
</dbReference>
<keyword evidence="7 10" id="KW-0472">Membrane</keyword>
<comment type="subcellular location">
    <subcellularLocation>
        <location evidence="1 10">Cell membrane</location>
        <topology evidence="1 10">Multi-pass membrane protein</topology>
    </subcellularLocation>
</comment>
<dbReference type="InterPro" id="IPR004117">
    <property type="entry name" value="7tm6_olfct_rcpt"/>
</dbReference>
<evidence type="ECO:0000256" key="9">
    <source>
        <dbReference type="ARBA" id="ARBA00023224"/>
    </source>
</evidence>
<accession>A0A4E0RQV7</accession>
<feature type="transmembrane region" description="Helical" evidence="10">
    <location>
        <begin position="45"/>
        <end position="65"/>
    </location>
</feature>
<dbReference type="KEGG" id="dam:107045218"/>
<keyword evidence="3 10" id="KW-0716">Sensory transduction</keyword>
<feature type="transmembrane region" description="Helical" evidence="10">
    <location>
        <begin position="77"/>
        <end position="96"/>
    </location>
</feature>
<evidence type="ECO:0000256" key="3">
    <source>
        <dbReference type="ARBA" id="ARBA00022606"/>
    </source>
</evidence>
<evidence type="ECO:0000313" key="12">
    <source>
        <dbReference type="Proteomes" id="UP000297026"/>
    </source>
</evidence>
<dbReference type="CTD" id="23687598"/>
<dbReference type="AlphaFoldDB" id="A0A4E0RQV7"/>
<gene>
    <name evidence="11" type="primary">Or111</name>
    <name evidence="11" type="ORF">DALL_DALL000421</name>
</gene>
<keyword evidence="12" id="KW-1185">Reference proteome</keyword>
<evidence type="ECO:0000256" key="6">
    <source>
        <dbReference type="ARBA" id="ARBA00022989"/>
    </source>
</evidence>
<evidence type="ECO:0000256" key="7">
    <source>
        <dbReference type="ARBA" id="ARBA00023136"/>
    </source>
</evidence>
<evidence type="ECO:0000256" key="8">
    <source>
        <dbReference type="ARBA" id="ARBA00023170"/>
    </source>
</evidence>
<dbReference type="PANTHER" id="PTHR21137">
    <property type="entry name" value="ODORANT RECEPTOR"/>
    <property type="match status" value="1"/>
</dbReference>
<keyword evidence="4 10" id="KW-0812">Transmembrane</keyword>